<feature type="signal peptide" evidence="4">
    <location>
        <begin position="1"/>
        <end position="16"/>
    </location>
</feature>
<dbReference type="InterPro" id="IPR023296">
    <property type="entry name" value="Glyco_hydro_beta-prop_sf"/>
</dbReference>
<comment type="similarity">
    <text evidence="1">Belongs to the glycosyl hydrolase 43 family.</text>
</comment>
<protein>
    <submittedName>
        <fullName evidence="6">Family 43 glycosylhydrolase</fullName>
    </submittedName>
</protein>
<dbReference type="CDD" id="cd18821">
    <property type="entry name" value="GH43_Pc3Gal43A-like"/>
    <property type="match status" value="1"/>
</dbReference>
<dbReference type="GO" id="GO:0004553">
    <property type="term" value="F:hydrolase activity, hydrolyzing O-glycosyl compounds"/>
    <property type="evidence" value="ECO:0007669"/>
    <property type="project" value="InterPro"/>
</dbReference>
<dbReference type="Gene3D" id="3.30.379.10">
    <property type="entry name" value="Chitobiase/beta-hexosaminidase domain 2-like"/>
    <property type="match status" value="1"/>
</dbReference>
<dbReference type="Pfam" id="PF04616">
    <property type="entry name" value="Glyco_hydro_43"/>
    <property type="match status" value="1"/>
</dbReference>
<name>A0A6G1U512_9BACT</name>
<organism evidence="6 7">
    <name type="scientific">Segatella copri</name>
    <dbReference type="NCBI Taxonomy" id="165179"/>
    <lineage>
        <taxon>Bacteria</taxon>
        <taxon>Pseudomonadati</taxon>
        <taxon>Bacteroidota</taxon>
        <taxon>Bacteroidia</taxon>
        <taxon>Bacteroidales</taxon>
        <taxon>Prevotellaceae</taxon>
        <taxon>Segatella</taxon>
    </lineage>
</organism>
<keyword evidence="4" id="KW-0732">Signal</keyword>
<dbReference type="OrthoDB" id="8727830at2"/>
<comment type="caution">
    <text evidence="6">The sequence shown here is derived from an EMBL/GenBank/DDBJ whole genome shotgun (WGS) entry which is preliminary data.</text>
</comment>
<keyword evidence="2 6" id="KW-0378">Hydrolase</keyword>
<accession>A0A6G1U512</accession>
<dbReference type="Proteomes" id="UP000480425">
    <property type="component" value="Unassembled WGS sequence"/>
</dbReference>
<feature type="chain" id="PRO_5026074727" evidence="4">
    <location>
        <begin position="17"/>
        <end position="1190"/>
    </location>
</feature>
<dbReference type="EMBL" id="VZCB01000099">
    <property type="protein sequence ID" value="MQN82120.1"/>
    <property type="molecule type" value="Genomic_DNA"/>
</dbReference>
<proteinExistence type="inferred from homology"/>
<dbReference type="Gene3D" id="2.115.10.20">
    <property type="entry name" value="Glycosyl hydrolase domain, family 43"/>
    <property type="match status" value="1"/>
</dbReference>
<dbReference type="Pfam" id="PF17829">
    <property type="entry name" value="GH115_C"/>
    <property type="match status" value="1"/>
</dbReference>
<dbReference type="Gene3D" id="2.60.120.260">
    <property type="entry name" value="Galactose-binding domain-like"/>
    <property type="match status" value="1"/>
</dbReference>
<gene>
    <name evidence="6" type="ORF">F7D73_14460</name>
</gene>
<dbReference type="InterPro" id="IPR031924">
    <property type="entry name" value="GH115"/>
</dbReference>
<dbReference type="InterPro" id="IPR029018">
    <property type="entry name" value="Hex-like_dom2"/>
</dbReference>
<dbReference type="SUPFAM" id="SSF55545">
    <property type="entry name" value="beta-N-acetylhexosaminidase-like domain"/>
    <property type="match status" value="1"/>
</dbReference>
<evidence type="ECO:0000313" key="6">
    <source>
        <dbReference type="EMBL" id="MQN82120.1"/>
    </source>
</evidence>
<dbReference type="Gene3D" id="2.60.120.1620">
    <property type="match status" value="1"/>
</dbReference>
<feature type="domain" description="Gylcosyl hydrolase 115 C-terminal" evidence="5">
    <location>
        <begin position="1082"/>
        <end position="1187"/>
    </location>
</feature>
<dbReference type="GO" id="GO:0005975">
    <property type="term" value="P:carbohydrate metabolic process"/>
    <property type="evidence" value="ECO:0007669"/>
    <property type="project" value="InterPro"/>
</dbReference>
<dbReference type="InterPro" id="IPR006710">
    <property type="entry name" value="Glyco_hydro_43"/>
</dbReference>
<dbReference type="SUPFAM" id="SSF75005">
    <property type="entry name" value="Arabinanase/levansucrase/invertase"/>
    <property type="match status" value="1"/>
</dbReference>
<reference evidence="6 7" key="1">
    <citation type="submission" date="2019-09" db="EMBL/GenBank/DDBJ databases">
        <title>Distinct polysaccharide growth profiles of human intestinal Prevotella copri isolates.</title>
        <authorList>
            <person name="Fehlner-Peach H."/>
            <person name="Magnabosco C."/>
            <person name="Raghavan V."/>
            <person name="Scher J.U."/>
            <person name="Tett A."/>
            <person name="Cox L.M."/>
            <person name="Gottsegen C."/>
            <person name="Watters A."/>
            <person name="Wiltshire- Gordon J.D."/>
            <person name="Segata N."/>
            <person name="Bonneau R."/>
            <person name="Littman D.R."/>
        </authorList>
    </citation>
    <scope>NUCLEOTIDE SEQUENCE [LARGE SCALE GENOMIC DNA]</scope>
    <source>
        <strain evidence="7">iA622</strain>
    </source>
</reference>
<evidence type="ECO:0000259" key="5">
    <source>
        <dbReference type="Pfam" id="PF17829"/>
    </source>
</evidence>
<dbReference type="AlphaFoldDB" id="A0A6G1U512"/>
<evidence type="ECO:0000256" key="1">
    <source>
        <dbReference type="ARBA" id="ARBA00009865"/>
    </source>
</evidence>
<dbReference type="PANTHER" id="PTHR37842">
    <property type="match status" value="1"/>
</dbReference>
<dbReference type="Pfam" id="PF15979">
    <property type="entry name" value="Glyco_hydro_115"/>
    <property type="match status" value="1"/>
</dbReference>
<evidence type="ECO:0000313" key="7">
    <source>
        <dbReference type="Proteomes" id="UP000480425"/>
    </source>
</evidence>
<dbReference type="Gene3D" id="3.20.20.520">
    <property type="entry name" value="Glycosyl hydrolase family 115"/>
    <property type="match status" value="1"/>
</dbReference>
<keyword evidence="3" id="KW-0326">Glycosidase</keyword>
<evidence type="ECO:0000256" key="3">
    <source>
        <dbReference type="ARBA" id="ARBA00023295"/>
    </source>
</evidence>
<evidence type="ECO:0000256" key="4">
    <source>
        <dbReference type="SAM" id="SignalP"/>
    </source>
</evidence>
<dbReference type="PANTHER" id="PTHR37842:SF2">
    <property type="entry name" value="GYLCOSYL HYDROLASE 115 C-TERMINAL DOMAIN-CONTAINING PROTEIN"/>
    <property type="match status" value="1"/>
</dbReference>
<dbReference type="InterPro" id="IPR042301">
    <property type="entry name" value="GH115_sf"/>
</dbReference>
<dbReference type="InterPro" id="IPR041437">
    <property type="entry name" value="GH115_C"/>
</dbReference>
<dbReference type="Gene3D" id="1.20.58.2150">
    <property type="match status" value="1"/>
</dbReference>
<sequence>MLLCLWICSFSSSILAQEQTSLIVNGVPWYDQNHLPVNAHGAGIIQDNGKYWLFGEYKSDTSNAFPGFGCYSSEDLVNWHFERVVLPVQKDGILGPNRVGERVKVMRCPKTGMYVMLMHADDLKYMDPHIGIATCKTINGDYQLRGTLQYKGQPIKRWDMGVFQDEDGKGYLLTHHGPIFRLSDDYLSVDTMIANVKGMGESPAMFKKNGMYYLLTSNLTSWERNDNYYFTATNIAGPWKKQGVFCPEETLTWNSQSSFVLMLPDGTPMYMGDRWSYPHQASAATYVWMPLQVAGDKLSIPAYWQSWNIQKMKSEDILNQAIYKKPFLLNSNQAGKSVSLDFVGTHVAVVGRTDAHGGYALVSVLNHKKDTVYSSLIDFYSKVPQEGIRVITPKLSYGQYTLEIKVTGERPNWSDKRKSLYGSDDYFINTNMVYVFGKKAGDFRIQAGEEINIQCDTSTVEPVVKSAIRMFAEDCKDVLESSVVVTPKTGDILLHIDSKLLKGKKEAFKIAVKDGKIIVTGSDNHGLAYGLLEISRLLGVSPWKWWADAMPKKKSSFTLTDGYADEQSPSVEYRGIFINDEDWGMMQWSSLNYEPWYKPGRIGPKTNSRIFELLLRLRANTFWPAMHECTVPFFLTNGNREVAAQYGIYIGSSHCEPMACNANGEWRSRGSGEYDYVHNDSNVYRFWENRVKDVAHQPILYTIGMRGVHDGAMNGAKTLDEQRQVLERVFKDQRQLLAQYVNSDVTKIPQVFIPYKEVLDVYRSGLHVPDDVCLMWCDDNYGYIRHMPTVEERSRKGGNGIYYHVSYWGRPHDYLWLGTFSPALMFQQMSSAYENGIQKMWILNVGDLKPAEYQIEMFLDMAWNLDHVRKQGVKGHLTDFLCREFGDKIGKELSPIMRESYRLAFIRKPEFMGNTREEEYHTNYYRIVRDMPWSLEKIQKRLAEYGTIEKNVEEIFRKIPNDQKDTYFQLVKYPVQAAAEMNKKMLFAQQARHGLCSWEKSDAAFDSISALTRRYNTGFYNQGKWQRMMDFQPRRLPVFEPVERSSSKEALCKEPQYIACFSGADSKQGSFESCEGLGYEEKAIKTKKGKKVRFDFECDAMDSVVVEIRMIPTHSLSGNQLRFQISLDKQTTHIIDYATQGRSEEWKENVLWNHAIRRVVLPIGNKKRHQLTFLPLDEGEILDQIYILKN</sequence>
<evidence type="ECO:0000256" key="2">
    <source>
        <dbReference type="ARBA" id="ARBA00022801"/>
    </source>
</evidence>